<sequence length="271" mass="29673">MSTSANTVNNLNNARLQETPLPAAEYNRLPHIDGMKEAAANHAKAHAVLLGLIAAHGLSGTFSLHLVHKHFAIPKGRIMVYEKVESMAHKDFVLCSPKVPQNCHSARGLYFKAAQGGSMIAYEFTTEPGADLAGHEDFVAKFASAVLKFGVEDVFALTALSICPQDKILTELEIGHVQSTVLVSDASWLPAHEIVASTSTDWTATPDYAQYAGGSVPGIVQLKVPPNSSREPLQRHVQQNTERNLYRPCPRSYFWRSAHGLYLENQWGRSS</sequence>
<dbReference type="Proteomes" id="UP000191522">
    <property type="component" value="Unassembled WGS sequence"/>
</dbReference>
<reference evidence="2" key="1">
    <citation type="journal article" date="2017" name="Nat. Microbiol.">
        <title>Global analysis of biosynthetic gene clusters reveals vast potential of secondary metabolite production in Penicillium species.</title>
        <authorList>
            <person name="Nielsen J.C."/>
            <person name="Grijseels S."/>
            <person name="Prigent S."/>
            <person name="Ji B."/>
            <person name="Dainat J."/>
            <person name="Nielsen K.F."/>
            <person name="Frisvad J.C."/>
            <person name="Workman M."/>
            <person name="Nielsen J."/>
        </authorList>
    </citation>
    <scope>NUCLEOTIDE SEQUENCE [LARGE SCALE GENOMIC DNA]</scope>
    <source>
        <strain evidence="2">IBT 11843</strain>
    </source>
</reference>
<dbReference type="OrthoDB" id="2322999at2759"/>
<protein>
    <submittedName>
        <fullName evidence="1">Uncharacterized protein</fullName>
    </submittedName>
</protein>
<comment type="caution">
    <text evidence="1">The sequence shown here is derived from an EMBL/GenBank/DDBJ whole genome shotgun (WGS) entry which is preliminary data.</text>
</comment>
<proteinExistence type="predicted"/>
<evidence type="ECO:0000313" key="1">
    <source>
        <dbReference type="EMBL" id="OQD70524.1"/>
    </source>
</evidence>
<accession>A0A1V6P0M4</accession>
<gene>
    <name evidence="1" type="ORF">PENDEC_c023G00418</name>
</gene>
<evidence type="ECO:0000313" key="2">
    <source>
        <dbReference type="Proteomes" id="UP000191522"/>
    </source>
</evidence>
<dbReference type="AlphaFoldDB" id="A0A1V6P0M4"/>
<dbReference type="OMA" id="RNSEHHR"/>
<dbReference type="EMBL" id="MDYL01000023">
    <property type="protein sequence ID" value="OQD70524.1"/>
    <property type="molecule type" value="Genomic_DNA"/>
</dbReference>
<name>A0A1V6P0M4_PENDC</name>
<organism evidence="1 2">
    <name type="scientific">Penicillium decumbens</name>
    <dbReference type="NCBI Taxonomy" id="69771"/>
    <lineage>
        <taxon>Eukaryota</taxon>
        <taxon>Fungi</taxon>
        <taxon>Dikarya</taxon>
        <taxon>Ascomycota</taxon>
        <taxon>Pezizomycotina</taxon>
        <taxon>Eurotiomycetes</taxon>
        <taxon>Eurotiomycetidae</taxon>
        <taxon>Eurotiales</taxon>
        <taxon>Aspergillaceae</taxon>
        <taxon>Penicillium</taxon>
    </lineage>
</organism>
<keyword evidence="2" id="KW-1185">Reference proteome</keyword>